<dbReference type="EMBL" id="JABFAF010000004">
    <property type="protein sequence ID" value="MBA0852549.1"/>
    <property type="molecule type" value="Genomic_DNA"/>
</dbReference>
<evidence type="ECO:0000313" key="2">
    <source>
        <dbReference type="Proteomes" id="UP000593576"/>
    </source>
</evidence>
<dbReference type="AlphaFoldDB" id="A0A7J9L2A4"/>
<comment type="caution">
    <text evidence="1">The sequence shown here is derived from an EMBL/GenBank/DDBJ whole genome shotgun (WGS) entry which is preliminary data.</text>
</comment>
<keyword evidence="2" id="KW-1185">Reference proteome</keyword>
<dbReference type="OrthoDB" id="996998at2759"/>
<evidence type="ECO:0008006" key="3">
    <source>
        <dbReference type="Google" id="ProtNLM"/>
    </source>
</evidence>
<proteinExistence type="predicted"/>
<protein>
    <recommendedName>
        <fullName evidence="3">DUF4283 domain-containing protein</fullName>
    </recommendedName>
</protein>
<organism evidence="1 2">
    <name type="scientific">Gossypium schwendimanii</name>
    <name type="common">Cotton</name>
    <dbReference type="NCBI Taxonomy" id="34291"/>
    <lineage>
        <taxon>Eukaryota</taxon>
        <taxon>Viridiplantae</taxon>
        <taxon>Streptophyta</taxon>
        <taxon>Embryophyta</taxon>
        <taxon>Tracheophyta</taxon>
        <taxon>Spermatophyta</taxon>
        <taxon>Magnoliopsida</taxon>
        <taxon>eudicotyledons</taxon>
        <taxon>Gunneridae</taxon>
        <taxon>Pentapetalae</taxon>
        <taxon>rosids</taxon>
        <taxon>malvids</taxon>
        <taxon>Malvales</taxon>
        <taxon>Malvaceae</taxon>
        <taxon>Malvoideae</taxon>
        <taxon>Gossypium</taxon>
    </lineage>
</organism>
<name>A0A7J9L2A4_GOSSC</name>
<evidence type="ECO:0000313" key="1">
    <source>
        <dbReference type="EMBL" id="MBA0852549.1"/>
    </source>
</evidence>
<gene>
    <name evidence="1" type="ORF">Goshw_006735</name>
</gene>
<reference evidence="1 2" key="1">
    <citation type="journal article" date="2019" name="Genome Biol. Evol.">
        <title>Insights into the evolution of the New World diploid cottons (Gossypium, subgenus Houzingenia) based on genome sequencing.</title>
        <authorList>
            <person name="Grover C.E."/>
            <person name="Arick M.A. 2nd"/>
            <person name="Thrash A."/>
            <person name="Conover J.L."/>
            <person name="Sanders W.S."/>
            <person name="Peterson D.G."/>
            <person name="Frelichowski J.E."/>
            <person name="Scheffler J.A."/>
            <person name="Scheffler B.E."/>
            <person name="Wendel J.F."/>
        </authorList>
    </citation>
    <scope>NUCLEOTIDE SEQUENCE [LARGE SCALE GENOMIC DNA]</scope>
    <source>
        <strain evidence="1">1</strain>
        <tissue evidence="1">Leaf</tissue>
    </source>
</reference>
<feature type="non-terminal residue" evidence="1">
    <location>
        <position position="1"/>
    </location>
</feature>
<accession>A0A7J9L2A4</accession>
<dbReference type="Proteomes" id="UP000593576">
    <property type="component" value="Unassembled WGS sequence"/>
</dbReference>
<sequence>MERGEISLLEEELVQLSMKSSLIVPKENPSLLCSCKEDPEMIMEGRPWFFCRQLIIFDSLVCPVEKSKIKLVVSPFWLKVGPCPPECDKKDLMHAIRTTFGGLIKSKIKGEFYRLKVESNLIGKESFQFGFSTKRIMKQCLYTGVATVDREEIMPNNLPESKHREGEQISSEKEVEVLIFELKSTDQEELSPYTDVDNLNRGSHSNG</sequence>